<reference evidence="11" key="2">
    <citation type="submission" date="2020-11" db="EMBL/GenBank/DDBJ databases">
        <authorList>
            <person name="McCartney M.A."/>
            <person name="Auch B."/>
            <person name="Kono T."/>
            <person name="Mallez S."/>
            <person name="Becker A."/>
            <person name="Gohl D.M."/>
            <person name="Silverstein K.A.T."/>
            <person name="Koren S."/>
            <person name="Bechman K.B."/>
            <person name="Herman A."/>
            <person name="Abrahante J.E."/>
            <person name="Garbe J."/>
        </authorList>
    </citation>
    <scope>NUCLEOTIDE SEQUENCE</scope>
    <source>
        <strain evidence="11">Duluth1</strain>
        <tissue evidence="11">Whole animal</tissue>
    </source>
</reference>
<dbReference type="GO" id="GO:0004930">
    <property type="term" value="F:G protein-coupled receptor activity"/>
    <property type="evidence" value="ECO:0007669"/>
    <property type="project" value="InterPro"/>
</dbReference>
<feature type="chain" id="PRO_5038986478" description="Receptor ligand binding region domain-containing protein" evidence="9">
    <location>
        <begin position="22"/>
        <end position="1138"/>
    </location>
</feature>
<comment type="subcellular location">
    <subcellularLocation>
        <location evidence="1">Membrane</location>
        <topology evidence="1">Multi-pass membrane protein</topology>
    </subcellularLocation>
</comment>
<keyword evidence="6" id="KW-0325">Glycoprotein</keyword>
<evidence type="ECO:0000259" key="10">
    <source>
        <dbReference type="Pfam" id="PF01094"/>
    </source>
</evidence>
<keyword evidence="2 8" id="KW-0812">Transmembrane</keyword>
<dbReference type="GO" id="GO:0016020">
    <property type="term" value="C:membrane"/>
    <property type="evidence" value="ECO:0007669"/>
    <property type="project" value="UniProtKB-SubCell"/>
</dbReference>
<evidence type="ECO:0000256" key="3">
    <source>
        <dbReference type="ARBA" id="ARBA00022989"/>
    </source>
</evidence>
<feature type="domain" description="Receptor ligand binding region" evidence="10">
    <location>
        <begin position="557"/>
        <end position="947"/>
    </location>
</feature>
<dbReference type="OrthoDB" id="5984008at2759"/>
<evidence type="ECO:0000256" key="4">
    <source>
        <dbReference type="ARBA" id="ARBA00023136"/>
    </source>
</evidence>
<dbReference type="InterPro" id="IPR050726">
    <property type="entry name" value="mGluR"/>
</dbReference>
<reference evidence="11" key="1">
    <citation type="journal article" date="2019" name="bioRxiv">
        <title>The Genome of the Zebra Mussel, Dreissena polymorpha: A Resource for Invasive Species Research.</title>
        <authorList>
            <person name="McCartney M.A."/>
            <person name="Auch B."/>
            <person name="Kono T."/>
            <person name="Mallez S."/>
            <person name="Zhang Y."/>
            <person name="Obille A."/>
            <person name="Becker A."/>
            <person name="Abrahante J.E."/>
            <person name="Garbe J."/>
            <person name="Badalamenti J.P."/>
            <person name="Herman A."/>
            <person name="Mangelson H."/>
            <person name="Liachko I."/>
            <person name="Sullivan S."/>
            <person name="Sone E.D."/>
            <person name="Koren S."/>
            <person name="Silverstein K.A.T."/>
            <person name="Beckman K.B."/>
            <person name="Gohl D.M."/>
        </authorList>
    </citation>
    <scope>NUCLEOTIDE SEQUENCE</scope>
    <source>
        <strain evidence="11">Duluth1</strain>
        <tissue evidence="11">Whole animal</tissue>
    </source>
</reference>
<dbReference type="Pfam" id="PF01094">
    <property type="entry name" value="ANF_receptor"/>
    <property type="match status" value="2"/>
</dbReference>
<keyword evidence="3 8" id="KW-1133">Transmembrane helix</keyword>
<dbReference type="InterPro" id="IPR001828">
    <property type="entry name" value="ANF_lig-bd_rcpt"/>
</dbReference>
<accession>A0A9D4DPR8</accession>
<evidence type="ECO:0000313" key="11">
    <source>
        <dbReference type="EMBL" id="KAH3752823.1"/>
    </source>
</evidence>
<evidence type="ECO:0000256" key="8">
    <source>
        <dbReference type="SAM" id="Phobius"/>
    </source>
</evidence>
<name>A0A9D4DPR8_DREPO</name>
<feature type="domain" description="Receptor ligand binding region" evidence="10">
    <location>
        <begin position="61"/>
        <end position="275"/>
    </location>
</feature>
<protein>
    <recommendedName>
        <fullName evidence="10">Receptor ligand binding region domain-containing protein</fullName>
    </recommendedName>
</protein>
<evidence type="ECO:0000256" key="6">
    <source>
        <dbReference type="ARBA" id="ARBA00023180"/>
    </source>
</evidence>
<dbReference type="InterPro" id="IPR028082">
    <property type="entry name" value="Peripla_BP_I"/>
</dbReference>
<evidence type="ECO:0000256" key="1">
    <source>
        <dbReference type="ARBA" id="ARBA00004141"/>
    </source>
</evidence>
<keyword evidence="12" id="KW-1185">Reference proteome</keyword>
<feature type="compositionally biased region" description="Basic and acidic residues" evidence="7">
    <location>
        <begin position="1087"/>
        <end position="1101"/>
    </location>
</feature>
<dbReference type="SUPFAM" id="SSF53822">
    <property type="entry name" value="Periplasmic binding protein-like I"/>
    <property type="match status" value="2"/>
</dbReference>
<dbReference type="AlphaFoldDB" id="A0A9D4DPR8"/>
<dbReference type="EMBL" id="JAIWYP010000010">
    <property type="protein sequence ID" value="KAH3752823.1"/>
    <property type="molecule type" value="Genomic_DNA"/>
</dbReference>
<dbReference type="Gene3D" id="3.40.50.2300">
    <property type="match status" value="4"/>
</dbReference>
<evidence type="ECO:0000256" key="2">
    <source>
        <dbReference type="ARBA" id="ARBA00022692"/>
    </source>
</evidence>
<dbReference type="Proteomes" id="UP000828390">
    <property type="component" value="Unassembled WGS sequence"/>
</dbReference>
<dbReference type="PRINTS" id="PR00248">
    <property type="entry name" value="GPCRMGR"/>
</dbReference>
<feature type="region of interest" description="Disordered" evidence="7">
    <location>
        <begin position="1071"/>
        <end position="1138"/>
    </location>
</feature>
<dbReference type="InterPro" id="IPR000337">
    <property type="entry name" value="GPCR_3"/>
</dbReference>
<gene>
    <name evidence="11" type="ORF">DPMN_187449</name>
</gene>
<feature type="signal peptide" evidence="9">
    <location>
        <begin position="1"/>
        <end position="21"/>
    </location>
</feature>
<keyword evidence="9" id="KW-0732">Signal</keyword>
<dbReference type="PANTHER" id="PTHR24060">
    <property type="entry name" value="METABOTROPIC GLUTAMATE RECEPTOR"/>
    <property type="match status" value="1"/>
</dbReference>
<keyword evidence="4 8" id="KW-0472">Membrane</keyword>
<keyword evidence="5" id="KW-0675">Receptor</keyword>
<comment type="caution">
    <text evidence="11">The sequence shown here is derived from an EMBL/GenBank/DDBJ whole genome shotgun (WGS) entry which is preliminary data.</text>
</comment>
<evidence type="ECO:0000256" key="5">
    <source>
        <dbReference type="ARBA" id="ARBA00023170"/>
    </source>
</evidence>
<sequence length="1138" mass="125248">MLKDGVILLVLYWSTLALVRADGKQTLLPGNFTVAAAMKIFEPASGGTCGPRADVRSVQLLEAMKWYLQQINENGGLPFKIGLEAFATCGSEQRSALYGIDLMARSLKASAEISDIIAGVVGPELSTEARVLSSILGSIAPERRLLQLGFSSSAVDLGDQTLYPNYARVIPSDSVQIEVMVQTMLSLGWNRIAVIYEDTSDGKESFHKLQARTNEVGICISFSKRIHVGNGIISTNLTDALDQSINDKIFGIVFFGTTNIANKLFDAMERSLYTNVPTVLLPEVINQDFSVFQKLNGNVIAKSEGSLTLSASHLEISEFKSHWKSVFTNATVFSKERTTNPWLIDVYASITGCANTQCNFVPLSDQAFLKAFSDPQPVYVQYAIIATHALAKLVGDLVKESCGDSGTLCNGITTLFMPGSMIDKVQHMQMNFQDDFKWSLESLRNKPPVTLHKAEVFLDSPFSVFNFKKTPNSFEFEKVGDVKNGSLTLNKTMLSPKVQSAVCSLGKRCDECFSIAELHEAVLFEEGEVYVVGVNPIFQEGKTGCGEIYSTNTYQIAESIKFAVSEAMQDDEPLSGMKIGVIILSSCNNPSVIQRKIYSLVHNGVVLHNGTRFNISNKIIGFVGGRASSISMAIAEVLSKLRFVQISYSSTSPALSDRVKYPYFLRTVTPDDFQALAMIQVIKTLKADYIQMVYSSDAYGEGGLAKIKEEASNNGVCLIQALPVTEASQAEIVRKLRLYPRAKLVIVFLGTNILEQFLVNLQFQGLKKGEFVFIGSEAWAKNQNIVNMKGEQIVFGAITMAIEIAQDSKLVDAIKIITPQPFYQNPWATLYLQNKLNCYFSSSFDKTQPRLCPNDRPLNVDNLALDLSTTSSYIATKALIQGATSHHKAECGASLKKLCQSFQDNPASLVSHIKATRFDIEKNGNIIKLFNSNGDGTLGYRIYNIQPEEDNKENLFYKEVGRFPLEGTFTLEVDKLVFPEGKVTSVCLDDRHCATCKPVSVVDTTTSLPKEINGGMIALGTLLGVAVLAVICLVVAIFCVRKAHIKDKDRIYLNPIETGQRRPGYTNAQYDDRQFEQGPHNGGPPQHRPEVIGKSHEETPPRSHAGSNEAETQSGTFHEIKPEEEQQMSAVSTRFTAF</sequence>
<feature type="compositionally biased region" description="Polar residues" evidence="7">
    <location>
        <begin position="1127"/>
        <end position="1138"/>
    </location>
</feature>
<organism evidence="11 12">
    <name type="scientific">Dreissena polymorpha</name>
    <name type="common">Zebra mussel</name>
    <name type="synonym">Mytilus polymorpha</name>
    <dbReference type="NCBI Taxonomy" id="45954"/>
    <lineage>
        <taxon>Eukaryota</taxon>
        <taxon>Metazoa</taxon>
        <taxon>Spiralia</taxon>
        <taxon>Lophotrochozoa</taxon>
        <taxon>Mollusca</taxon>
        <taxon>Bivalvia</taxon>
        <taxon>Autobranchia</taxon>
        <taxon>Heteroconchia</taxon>
        <taxon>Euheterodonta</taxon>
        <taxon>Imparidentia</taxon>
        <taxon>Neoheterodontei</taxon>
        <taxon>Myida</taxon>
        <taxon>Dreissenoidea</taxon>
        <taxon>Dreissenidae</taxon>
        <taxon>Dreissena</taxon>
    </lineage>
</organism>
<evidence type="ECO:0000313" key="12">
    <source>
        <dbReference type="Proteomes" id="UP000828390"/>
    </source>
</evidence>
<proteinExistence type="predicted"/>
<evidence type="ECO:0000256" key="7">
    <source>
        <dbReference type="SAM" id="MobiDB-lite"/>
    </source>
</evidence>
<feature type="transmembrane region" description="Helical" evidence="8">
    <location>
        <begin position="1016"/>
        <end position="1040"/>
    </location>
</feature>
<evidence type="ECO:0000256" key="9">
    <source>
        <dbReference type="SAM" id="SignalP"/>
    </source>
</evidence>
<feature type="compositionally biased region" description="Polar residues" evidence="7">
    <location>
        <begin position="1105"/>
        <end position="1116"/>
    </location>
</feature>